<dbReference type="EMBL" id="KV440983">
    <property type="protein sequence ID" value="OAD72536.1"/>
    <property type="molecule type" value="Genomic_DNA"/>
</dbReference>
<comment type="similarity">
    <text evidence="2">Belongs to the ETT1 family.</text>
</comment>
<dbReference type="InParanoid" id="A0A162PSN1"/>
<reference evidence="8" key="1">
    <citation type="submission" date="2015-06" db="EMBL/GenBank/DDBJ databases">
        <title>Expansion of signal transduction pathways in fungi by whole-genome duplication.</title>
        <authorList>
            <consortium name="DOE Joint Genome Institute"/>
            <person name="Corrochano L.M."/>
            <person name="Kuo A."/>
            <person name="Marcet-Houben M."/>
            <person name="Polaino S."/>
            <person name="Salamov A."/>
            <person name="Villalobos J.M."/>
            <person name="Alvarez M.I."/>
            <person name="Avalos J."/>
            <person name="Benito E.P."/>
            <person name="Benoit I."/>
            <person name="Burger G."/>
            <person name="Camino L.P."/>
            <person name="Canovas D."/>
            <person name="Cerda-Olmedo E."/>
            <person name="Cheng J.-F."/>
            <person name="Dominguez A."/>
            <person name="Elias M."/>
            <person name="Eslava A.P."/>
            <person name="Glaser F."/>
            <person name="Grimwood J."/>
            <person name="Gutierrez G."/>
            <person name="Heitman J."/>
            <person name="Henrissat B."/>
            <person name="Iturriaga E.A."/>
            <person name="Lang B.F."/>
            <person name="Lavin J.L."/>
            <person name="Lee S."/>
            <person name="Li W."/>
            <person name="Lindquist E."/>
            <person name="Lopez-Garcia S."/>
            <person name="Luque E.M."/>
            <person name="Marcos A.T."/>
            <person name="Martin J."/>
            <person name="McCluskey K."/>
            <person name="Medina H.R."/>
            <person name="Miralles-Duran A."/>
            <person name="Miyazaki A."/>
            <person name="Munoz-Torres E."/>
            <person name="Oguiza J.A."/>
            <person name="Ohm R."/>
            <person name="Olmedo M."/>
            <person name="Orejas M."/>
            <person name="Ortiz-Castellanos L."/>
            <person name="Pisabarro A.G."/>
            <person name="Rodriguez-Romero J."/>
            <person name="Ruiz-Herrera J."/>
            <person name="Ruiz-Vazquez R."/>
            <person name="Sanz C."/>
            <person name="Schackwitz W."/>
            <person name="Schmutz J."/>
            <person name="Shahriari M."/>
            <person name="Shelest E."/>
            <person name="Silva-Franco F."/>
            <person name="Soanes D."/>
            <person name="Syed K."/>
            <person name="Tagua V.G."/>
            <person name="Talbot N.J."/>
            <person name="Thon M."/>
            <person name="De vries R.P."/>
            <person name="Wiebenga A."/>
            <person name="Yadav J.S."/>
            <person name="Braun E.L."/>
            <person name="Baker S."/>
            <person name="Garre V."/>
            <person name="Horwitz B."/>
            <person name="Torres-Martinez S."/>
            <person name="Idnurm A."/>
            <person name="Herrera-Estrella A."/>
            <person name="Gabaldon T."/>
            <person name="Grigoriev I.V."/>
        </authorList>
    </citation>
    <scope>NUCLEOTIDE SEQUENCE [LARGE SCALE GENOMIC DNA]</scope>
    <source>
        <strain evidence="8">NRRL 1555(-)</strain>
    </source>
</reference>
<organism evidence="7 8">
    <name type="scientific">Phycomyces blakesleeanus (strain ATCC 8743b / DSM 1359 / FGSC 10004 / NBRC 33097 / NRRL 1555)</name>
    <dbReference type="NCBI Taxonomy" id="763407"/>
    <lineage>
        <taxon>Eukaryota</taxon>
        <taxon>Fungi</taxon>
        <taxon>Fungi incertae sedis</taxon>
        <taxon>Mucoromycota</taxon>
        <taxon>Mucoromycotina</taxon>
        <taxon>Mucoromycetes</taxon>
        <taxon>Mucorales</taxon>
        <taxon>Phycomycetaceae</taxon>
        <taxon>Phycomyces</taxon>
    </lineage>
</organism>
<feature type="compositionally biased region" description="Acidic residues" evidence="6">
    <location>
        <begin position="268"/>
        <end position="279"/>
    </location>
</feature>
<name>A0A162PSN1_PHYB8</name>
<feature type="region of interest" description="Disordered" evidence="6">
    <location>
        <begin position="1"/>
        <end position="37"/>
    </location>
</feature>
<comment type="subcellular location">
    <subcellularLocation>
        <location evidence="1">Nucleus</location>
    </subcellularLocation>
</comment>
<dbReference type="InterPro" id="IPR011990">
    <property type="entry name" value="TPR-like_helical_dom_sf"/>
</dbReference>
<dbReference type="OrthoDB" id="5598057at2759"/>
<evidence type="ECO:0000256" key="3">
    <source>
        <dbReference type="ARBA" id="ARBA00023015"/>
    </source>
</evidence>
<evidence type="ECO:0000256" key="1">
    <source>
        <dbReference type="ARBA" id="ARBA00004123"/>
    </source>
</evidence>
<dbReference type="Pfam" id="PF12753">
    <property type="entry name" value="Nro1"/>
    <property type="match status" value="1"/>
</dbReference>
<dbReference type="PANTHER" id="PTHR28290">
    <property type="entry name" value="ENHANCER OF TRANSLATION TERMINATION 1"/>
    <property type="match status" value="1"/>
</dbReference>
<gene>
    <name evidence="7" type="ORF">PHYBLDRAFT_181868</name>
</gene>
<keyword evidence="5" id="KW-0539">Nucleus</keyword>
<dbReference type="Proteomes" id="UP000077315">
    <property type="component" value="Unassembled WGS sequence"/>
</dbReference>
<sequence>MAIEKKRPRGLKGSAAQKAAKKTKTEETPESSVPENAQTVVLGKVVEEGDEVGEAAALYESAIEKMENSPSEARALLRGTIHESDRILRNWDATKTMPLEFYFTYGSALFELGRLTEDEEFDPYLEAAEERLEDGLAHYETLENKDDSTAMMNCIKVSLAKVWLSKAASEVDQGSDVIPELAKRALETLEEVVPLASLSNATKVELASIVQNHGDLYTEWDSRTKFTNWAEKLLEEVLADSPSHSKALSEIGLCKLSLANYWLDQVNEDNDDEEEEEEEKSERTEEENKAFEAFGESKKYLEKAHANLKMMEQLEPHHSTDLAEACLNQANLMLEEKERTDLYKQAIEYIREAKEVASKSDQDYELPDALESFLEEWEE</sequence>
<dbReference type="PANTHER" id="PTHR28290:SF1">
    <property type="entry name" value="ENHANCER OF TRANSLATION TERMINATION 1"/>
    <property type="match status" value="1"/>
</dbReference>
<dbReference type="GO" id="GO:2000640">
    <property type="term" value="P:positive regulation of SREBP signaling pathway"/>
    <property type="evidence" value="ECO:0007669"/>
    <property type="project" value="TreeGrafter"/>
</dbReference>
<dbReference type="RefSeq" id="XP_018290576.1">
    <property type="nucleotide sequence ID" value="XM_018438535.1"/>
</dbReference>
<dbReference type="FunCoup" id="A0A162PSN1">
    <property type="interactions" value="242"/>
</dbReference>
<evidence type="ECO:0000256" key="5">
    <source>
        <dbReference type="ARBA" id="ARBA00023242"/>
    </source>
</evidence>
<dbReference type="Gene3D" id="1.25.40.10">
    <property type="entry name" value="Tetratricopeptide repeat domain"/>
    <property type="match status" value="1"/>
</dbReference>
<dbReference type="GO" id="GO:0005634">
    <property type="term" value="C:nucleus"/>
    <property type="evidence" value="ECO:0007669"/>
    <property type="project" value="UniProtKB-SubCell"/>
</dbReference>
<dbReference type="AlphaFoldDB" id="A0A162PSN1"/>
<evidence type="ECO:0000256" key="2">
    <source>
        <dbReference type="ARBA" id="ARBA00007273"/>
    </source>
</evidence>
<feature type="compositionally biased region" description="Basic residues" evidence="6">
    <location>
        <begin position="1"/>
        <end position="10"/>
    </location>
</feature>
<keyword evidence="3" id="KW-0805">Transcription regulation</keyword>
<dbReference type="VEuPathDB" id="FungiDB:PHYBLDRAFT_181868"/>
<dbReference type="InterPro" id="IPR024318">
    <property type="entry name" value="Nro1/ETT1"/>
</dbReference>
<evidence type="ECO:0000256" key="4">
    <source>
        <dbReference type="ARBA" id="ARBA00023163"/>
    </source>
</evidence>
<feature type="compositionally biased region" description="Basic and acidic residues" evidence="6">
    <location>
        <begin position="280"/>
        <end position="289"/>
    </location>
</feature>
<feature type="region of interest" description="Disordered" evidence="6">
    <location>
        <begin position="268"/>
        <end position="289"/>
    </location>
</feature>
<evidence type="ECO:0000256" key="6">
    <source>
        <dbReference type="SAM" id="MobiDB-lite"/>
    </source>
</evidence>
<keyword evidence="4" id="KW-0804">Transcription</keyword>
<dbReference type="GeneID" id="28999441"/>
<protein>
    <submittedName>
        <fullName evidence="7">Uncharacterized protein</fullName>
    </submittedName>
</protein>
<evidence type="ECO:0000313" key="7">
    <source>
        <dbReference type="EMBL" id="OAD72536.1"/>
    </source>
</evidence>
<evidence type="ECO:0000313" key="8">
    <source>
        <dbReference type="Proteomes" id="UP000077315"/>
    </source>
</evidence>
<proteinExistence type="inferred from homology"/>
<dbReference type="STRING" id="763407.A0A162PSN1"/>
<dbReference type="SUPFAM" id="SSF48452">
    <property type="entry name" value="TPR-like"/>
    <property type="match status" value="1"/>
</dbReference>
<keyword evidence="8" id="KW-1185">Reference proteome</keyword>
<accession>A0A162PSN1</accession>